<dbReference type="GO" id="GO:0005524">
    <property type="term" value="F:ATP binding"/>
    <property type="evidence" value="ECO:0007669"/>
    <property type="project" value="UniProtKB-KW"/>
</dbReference>
<sequence length="251" mass="27191">MTLLLDRVTFRYRRWSRPVLSRLSYEVPGQGLTILLGPNGAGKSTTMALLAGTVAPTAGKVLLSGSSLASTRREYRRHVAWLPQKVPSSRQLTAREYVAYVAWLKGENRSDAWERAGTALEQVGLGEQQGDKTARLSGGQLRRVGIACALAHEARVILLDEPTAGLDPHQRTVFRDVLRQVTAKTPVLMSTHDISDLADEAETVTLMDGGRVLHHGGTRSFLDHARPDAAPARRAESAYSVLMGLDGSSGA</sequence>
<organism evidence="6 7">
    <name type="scientific">Streptomyces solicavernae</name>
    <dbReference type="NCBI Taxonomy" id="3043614"/>
    <lineage>
        <taxon>Bacteria</taxon>
        <taxon>Bacillati</taxon>
        <taxon>Actinomycetota</taxon>
        <taxon>Actinomycetes</taxon>
        <taxon>Kitasatosporales</taxon>
        <taxon>Streptomycetaceae</taxon>
        <taxon>Streptomyces</taxon>
    </lineage>
</organism>
<keyword evidence="2" id="KW-0813">Transport</keyword>
<dbReference type="InterPro" id="IPR017871">
    <property type="entry name" value="ABC_transporter-like_CS"/>
</dbReference>
<dbReference type="PANTHER" id="PTHR43335:SF2">
    <property type="entry name" value="ABC TRANSPORTER, ATP-BINDING PROTEIN"/>
    <property type="match status" value="1"/>
</dbReference>
<dbReference type="SMART" id="SM00382">
    <property type="entry name" value="AAA"/>
    <property type="match status" value="1"/>
</dbReference>
<reference evidence="6 7" key="1">
    <citation type="submission" date="2023-05" db="EMBL/GenBank/DDBJ databases">
        <title>Draft genome sequence of Streptomyces sp. B-S-A8 isolated from a cave soil in Thailand.</title>
        <authorList>
            <person name="Chamroensaksri N."/>
            <person name="Muangham S."/>
        </authorList>
    </citation>
    <scope>NUCLEOTIDE SEQUENCE [LARGE SCALE GENOMIC DNA]</scope>
    <source>
        <strain evidence="6 7">B-S-A8</strain>
    </source>
</reference>
<proteinExistence type="inferred from homology"/>
<dbReference type="SUPFAM" id="SSF52540">
    <property type="entry name" value="P-loop containing nucleoside triphosphate hydrolases"/>
    <property type="match status" value="1"/>
</dbReference>
<evidence type="ECO:0000256" key="4">
    <source>
        <dbReference type="ARBA" id="ARBA00022840"/>
    </source>
</evidence>
<evidence type="ECO:0000256" key="1">
    <source>
        <dbReference type="ARBA" id="ARBA00005417"/>
    </source>
</evidence>
<evidence type="ECO:0000313" key="7">
    <source>
        <dbReference type="Proteomes" id="UP001224661"/>
    </source>
</evidence>
<evidence type="ECO:0000256" key="3">
    <source>
        <dbReference type="ARBA" id="ARBA00022741"/>
    </source>
</evidence>
<dbReference type="PROSITE" id="PS50893">
    <property type="entry name" value="ABC_TRANSPORTER_2"/>
    <property type="match status" value="1"/>
</dbReference>
<keyword evidence="7" id="KW-1185">Reference proteome</keyword>
<gene>
    <name evidence="6" type="ORF">QIS99_18795</name>
</gene>
<evidence type="ECO:0000313" key="6">
    <source>
        <dbReference type="EMBL" id="MDI3388237.1"/>
    </source>
</evidence>
<dbReference type="PROSITE" id="PS00211">
    <property type="entry name" value="ABC_TRANSPORTER_1"/>
    <property type="match status" value="1"/>
</dbReference>
<keyword evidence="3" id="KW-0547">Nucleotide-binding</keyword>
<comment type="similarity">
    <text evidence="1">Belongs to the ABC transporter superfamily.</text>
</comment>
<dbReference type="Pfam" id="PF00005">
    <property type="entry name" value="ABC_tran"/>
    <property type="match status" value="1"/>
</dbReference>
<dbReference type="InterPro" id="IPR003593">
    <property type="entry name" value="AAA+_ATPase"/>
</dbReference>
<evidence type="ECO:0000256" key="2">
    <source>
        <dbReference type="ARBA" id="ARBA00022448"/>
    </source>
</evidence>
<dbReference type="Proteomes" id="UP001224661">
    <property type="component" value="Unassembled WGS sequence"/>
</dbReference>
<dbReference type="InterPro" id="IPR003439">
    <property type="entry name" value="ABC_transporter-like_ATP-bd"/>
</dbReference>
<accession>A0ABT6RV07</accession>
<comment type="caution">
    <text evidence="6">The sequence shown here is derived from an EMBL/GenBank/DDBJ whole genome shotgun (WGS) entry which is preliminary data.</text>
</comment>
<dbReference type="InterPro" id="IPR027417">
    <property type="entry name" value="P-loop_NTPase"/>
</dbReference>
<dbReference type="Gene3D" id="3.40.50.300">
    <property type="entry name" value="P-loop containing nucleotide triphosphate hydrolases"/>
    <property type="match status" value="1"/>
</dbReference>
<dbReference type="PANTHER" id="PTHR43335">
    <property type="entry name" value="ABC TRANSPORTER, ATP-BINDING PROTEIN"/>
    <property type="match status" value="1"/>
</dbReference>
<dbReference type="RefSeq" id="WP_282514691.1">
    <property type="nucleotide sequence ID" value="NZ_JASCIR010000015.1"/>
</dbReference>
<protein>
    <submittedName>
        <fullName evidence="6">ATP-binding cassette domain-containing protein</fullName>
    </submittedName>
</protein>
<name>A0ABT6RV07_9ACTN</name>
<dbReference type="EMBL" id="JASCIR010000015">
    <property type="protein sequence ID" value="MDI3388237.1"/>
    <property type="molecule type" value="Genomic_DNA"/>
</dbReference>
<keyword evidence="4 6" id="KW-0067">ATP-binding</keyword>
<evidence type="ECO:0000259" key="5">
    <source>
        <dbReference type="PROSITE" id="PS50893"/>
    </source>
</evidence>
<feature type="domain" description="ABC transporter" evidence="5">
    <location>
        <begin position="3"/>
        <end position="234"/>
    </location>
</feature>